<feature type="coiled-coil region" evidence="1">
    <location>
        <begin position="679"/>
        <end position="706"/>
    </location>
</feature>
<dbReference type="PANTHER" id="PTHR34251">
    <property type="entry name" value="LEUCINE-, GLUTAMATE- AND LYSINE-RICH PROTEIN 1"/>
    <property type="match status" value="1"/>
</dbReference>
<gene>
    <name evidence="3" type="ORF">PhCBS80983_g02635</name>
</gene>
<organism evidence="3 4">
    <name type="scientific">Powellomyces hirtus</name>
    <dbReference type="NCBI Taxonomy" id="109895"/>
    <lineage>
        <taxon>Eukaryota</taxon>
        <taxon>Fungi</taxon>
        <taxon>Fungi incertae sedis</taxon>
        <taxon>Chytridiomycota</taxon>
        <taxon>Chytridiomycota incertae sedis</taxon>
        <taxon>Chytridiomycetes</taxon>
        <taxon>Spizellomycetales</taxon>
        <taxon>Powellomycetaceae</taxon>
        <taxon>Powellomyces</taxon>
    </lineage>
</organism>
<feature type="compositionally biased region" description="Low complexity" evidence="2">
    <location>
        <begin position="53"/>
        <end position="69"/>
    </location>
</feature>
<feature type="coiled-coil region" evidence="1">
    <location>
        <begin position="760"/>
        <end position="893"/>
    </location>
</feature>
<dbReference type="STRING" id="109895.A0A507E7T1"/>
<dbReference type="InterPro" id="IPR038799">
    <property type="entry name" value="LEKR1"/>
</dbReference>
<evidence type="ECO:0000256" key="1">
    <source>
        <dbReference type="SAM" id="Coils"/>
    </source>
</evidence>
<dbReference type="AlphaFoldDB" id="A0A507E7T1"/>
<feature type="region of interest" description="Disordered" evidence="2">
    <location>
        <begin position="1138"/>
        <end position="1164"/>
    </location>
</feature>
<dbReference type="PANTHER" id="PTHR34251:SF1">
    <property type="entry name" value="LEUCINE, GLUTAMATE AND LYSINE RICH 1"/>
    <property type="match status" value="1"/>
</dbReference>
<evidence type="ECO:0000256" key="2">
    <source>
        <dbReference type="SAM" id="MobiDB-lite"/>
    </source>
</evidence>
<reference evidence="3 4" key="1">
    <citation type="journal article" date="2019" name="Sci. Rep.">
        <title>Comparative genomics of chytrid fungi reveal insights into the obligate biotrophic and pathogenic lifestyle of Synchytrium endobioticum.</title>
        <authorList>
            <person name="van de Vossenberg B.T.L.H."/>
            <person name="Warris S."/>
            <person name="Nguyen H.D.T."/>
            <person name="van Gent-Pelzer M.P.E."/>
            <person name="Joly D.L."/>
            <person name="van de Geest H.C."/>
            <person name="Bonants P.J.M."/>
            <person name="Smith D.S."/>
            <person name="Levesque C.A."/>
            <person name="van der Lee T.A.J."/>
        </authorList>
    </citation>
    <scope>NUCLEOTIDE SEQUENCE [LARGE SCALE GENOMIC DNA]</scope>
    <source>
        <strain evidence="3 4">CBS 809.83</strain>
    </source>
</reference>
<feature type="coiled-coil region" evidence="1">
    <location>
        <begin position="957"/>
        <end position="1026"/>
    </location>
</feature>
<evidence type="ECO:0000313" key="4">
    <source>
        <dbReference type="Proteomes" id="UP000318582"/>
    </source>
</evidence>
<proteinExistence type="predicted"/>
<name>A0A507E7T1_9FUNG</name>
<accession>A0A507E7T1</accession>
<comment type="caution">
    <text evidence="3">The sequence shown here is derived from an EMBL/GenBank/DDBJ whole genome shotgun (WGS) entry which is preliminary data.</text>
</comment>
<feature type="compositionally biased region" description="Polar residues" evidence="2">
    <location>
        <begin position="214"/>
        <end position="224"/>
    </location>
</feature>
<keyword evidence="1" id="KW-0175">Coiled coil</keyword>
<feature type="region of interest" description="Disordered" evidence="2">
    <location>
        <begin position="1"/>
        <end position="79"/>
    </location>
</feature>
<protein>
    <submittedName>
        <fullName evidence="3">Uncharacterized protein</fullName>
    </submittedName>
</protein>
<feature type="coiled-coil region" evidence="1">
    <location>
        <begin position="570"/>
        <end position="646"/>
    </location>
</feature>
<keyword evidence="4" id="KW-1185">Reference proteome</keyword>
<dbReference type="EMBL" id="QEAQ01000028">
    <property type="protein sequence ID" value="TPX59160.1"/>
    <property type="molecule type" value="Genomic_DNA"/>
</dbReference>
<feature type="region of interest" description="Disordered" evidence="2">
    <location>
        <begin position="202"/>
        <end position="254"/>
    </location>
</feature>
<dbReference type="Proteomes" id="UP000318582">
    <property type="component" value="Unassembled WGS sequence"/>
</dbReference>
<sequence length="1164" mass="132342">MSHRKNNPRPGQQASKRGNPHAHRQQRQPQARQDYQHPQSQQHVGHLPPPAPYQQQQPQQPFLQQQVQQPPMPHPQAYAMNHMHSQPLPYSAPPSQPAPDLAQGLNAQYIDMIKETLATGQASDEERAQIYEILMKLGATQAQTHTPPGNQVPQSMNESEPLHHFPPQHQQLPVVDIQQGWPSQLQSQIQSNFNQQVFEPMAVPSRGQTGGGFSTPSPVHTESNAPPPTVRLSHDPRDSDDSSYQDIESRPSRGQLALHSALPPISHKQPLCSSSAQDPGMVPMEGQEHLLQHSSVVLSLRACTQCQEALVGAFDHCLGKANERPIMESVNQIDEVDDGRRLTDPPYFRIIEDPTKPKNTVYTDVSQKVERERWAFNESRKAAKNEQPGNYRTAPSHGVGLGRVTGIQSGHLFSGAVYKRTLDAKDKEIQMLREQLYERIISEKNEQGDVQKLRGALKKAVNYYVYAEEWQAAESARLQRDVRYLKAELSSLMAFLIHSEEEKRKLSGEIEDLQGVIVGKDQLVFEKEKVVMDMKSKLHSSFKEFLSMNKTMAVLQVEAAKGSEVTQGRNEILQRNLDKLARDYEATTRQLTATQERLRELEFELEELVSQFNLTGEGKRASEEHAKKLAAELDRTVAELQQCQQMYQTTDGKRGQLELDLQEMQRLHTDTKYDLNLHIAQTTKELQTVTDQRTELEATVKTIRAENEKLTYSLKGVTRAKDQLESAFRVSTQKYEKEIQTRDTKIHELGNLRDEDAKGLKKVLEQKEQLMFQVTDLQNALNRETASLNMANFEMAQLKRQMEEKCSLLEDQVEKLTAARATLAADKRQITERYKQTRLELQEREHELEHIKTEFARQKDRAVLTESELRSELVEIKDSYAKLKENFASFEADLALANTSQADTEARANKLEVLHAELVVREKEALASLAMTQAQNARLTAELTVAVTEKADVKTHLESVVTKVDELSRTMANMESEYSSTVKEKDRQITKLSKESYEAREDASRLDKLSKKLKKLVDKLDGELHATKSQLTSETGQREFLEGTLYDIRQSLHSERQIRLEFERMHARLDRKETEREAERLAALRRRDRLLNEVALGLNMEHSRLNLISTMLPKDSDQGLMDAPEIKDFKPADLPGLAAQRAHTPSGPGFKLVIRKPGTEHSEK</sequence>
<evidence type="ECO:0000313" key="3">
    <source>
        <dbReference type="EMBL" id="TPX59160.1"/>
    </source>
</evidence>